<protein>
    <submittedName>
        <fullName evidence="1">Uncharacterized protein</fullName>
    </submittedName>
</protein>
<dbReference type="PATRIC" id="fig|595434.4.peg.530"/>
<organism evidence="1 2">
    <name type="scientific">Rhodopirellula islandica</name>
    <dbReference type="NCBI Taxonomy" id="595434"/>
    <lineage>
        <taxon>Bacteria</taxon>
        <taxon>Pseudomonadati</taxon>
        <taxon>Planctomycetota</taxon>
        <taxon>Planctomycetia</taxon>
        <taxon>Pirellulales</taxon>
        <taxon>Pirellulaceae</taxon>
        <taxon>Rhodopirellula</taxon>
    </lineage>
</organism>
<evidence type="ECO:0000313" key="2">
    <source>
        <dbReference type="Proteomes" id="UP000036367"/>
    </source>
</evidence>
<evidence type="ECO:0000313" key="1">
    <source>
        <dbReference type="EMBL" id="KLU07469.1"/>
    </source>
</evidence>
<name>A0A0J1EPR3_RHOIS</name>
<keyword evidence="2" id="KW-1185">Reference proteome</keyword>
<accession>A0A0J1EPR3</accession>
<reference evidence="1" key="1">
    <citation type="submission" date="2015-05" db="EMBL/GenBank/DDBJ databases">
        <title>Permanent draft genome of Rhodopirellula islandicus K833.</title>
        <authorList>
            <person name="Kizina J."/>
            <person name="Richter M."/>
            <person name="Glockner F.O."/>
            <person name="Harder J."/>
        </authorList>
    </citation>
    <scope>NUCLEOTIDE SEQUENCE [LARGE SCALE GENOMIC DNA]</scope>
    <source>
        <strain evidence="1">K833</strain>
    </source>
</reference>
<comment type="caution">
    <text evidence="1">The sequence shown here is derived from an EMBL/GenBank/DDBJ whole genome shotgun (WGS) entry which is preliminary data.</text>
</comment>
<proteinExistence type="predicted"/>
<sequence>MDNYGTMTERKEARTQDELTDWRRLVGTDHLKRHVDAGALCFVDALGMRFYLPPCFVTILPLDNPDDCPEISRAVLFHLSGADEQFALLNQRQTVLIRDILLHWEQKTDRWHRRSVAEAIRSVARRLSTQY</sequence>
<dbReference type="EMBL" id="LECT01000006">
    <property type="protein sequence ID" value="KLU07469.1"/>
    <property type="molecule type" value="Genomic_DNA"/>
</dbReference>
<dbReference type="AlphaFoldDB" id="A0A0J1EPR3"/>
<gene>
    <name evidence="1" type="ORF">RISK_000547</name>
</gene>
<dbReference type="Proteomes" id="UP000036367">
    <property type="component" value="Unassembled WGS sequence"/>
</dbReference>